<dbReference type="GeneID" id="81354480"/>
<feature type="transmembrane region" description="Helical" evidence="2">
    <location>
        <begin position="76"/>
        <end position="93"/>
    </location>
</feature>
<feature type="transmembrane region" description="Helical" evidence="2">
    <location>
        <begin position="479"/>
        <end position="500"/>
    </location>
</feature>
<feature type="transmembrane region" description="Helical" evidence="2">
    <location>
        <begin position="320"/>
        <end position="342"/>
    </location>
</feature>
<dbReference type="EMBL" id="JAPQKI010000004">
    <property type="protein sequence ID" value="KAJ5102478.1"/>
    <property type="molecule type" value="Genomic_DNA"/>
</dbReference>
<feature type="transmembrane region" description="Helical" evidence="2">
    <location>
        <begin position="34"/>
        <end position="55"/>
    </location>
</feature>
<feature type="transmembrane region" description="Helical" evidence="2">
    <location>
        <begin position="99"/>
        <end position="125"/>
    </location>
</feature>
<evidence type="ECO:0000313" key="4">
    <source>
        <dbReference type="Proteomes" id="UP001149074"/>
    </source>
</evidence>
<dbReference type="RefSeq" id="XP_056475858.1">
    <property type="nucleotide sequence ID" value="XM_056615501.1"/>
</dbReference>
<dbReference type="InterPro" id="IPR021840">
    <property type="entry name" value="DUF3433"/>
</dbReference>
<accession>A0A9W9KE80</accession>
<name>A0A9W9KE80_9EURO</name>
<evidence type="ECO:0000256" key="2">
    <source>
        <dbReference type="SAM" id="Phobius"/>
    </source>
</evidence>
<keyword evidence="2" id="KW-0812">Transmembrane</keyword>
<keyword evidence="2" id="KW-1133">Transmembrane helix</keyword>
<evidence type="ECO:0000256" key="1">
    <source>
        <dbReference type="SAM" id="MobiDB-lite"/>
    </source>
</evidence>
<protein>
    <submittedName>
        <fullName evidence="3">Uncharacterized protein</fullName>
    </submittedName>
</protein>
<feature type="transmembrane region" description="Helical" evidence="2">
    <location>
        <begin position="898"/>
        <end position="918"/>
    </location>
</feature>
<organism evidence="3 4">
    <name type="scientific">Penicillium argentinense</name>
    <dbReference type="NCBI Taxonomy" id="1131581"/>
    <lineage>
        <taxon>Eukaryota</taxon>
        <taxon>Fungi</taxon>
        <taxon>Dikarya</taxon>
        <taxon>Ascomycota</taxon>
        <taxon>Pezizomycotina</taxon>
        <taxon>Eurotiomycetes</taxon>
        <taxon>Eurotiomycetidae</taxon>
        <taxon>Eurotiales</taxon>
        <taxon>Aspergillaceae</taxon>
        <taxon>Penicillium</taxon>
    </lineage>
</organism>
<dbReference type="PANTHER" id="PTHR37544">
    <property type="entry name" value="SPRAY-RELATED"/>
    <property type="match status" value="1"/>
</dbReference>
<proteinExistence type="predicted"/>
<reference evidence="3" key="1">
    <citation type="submission" date="2022-11" db="EMBL/GenBank/DDBJ databases">
        <authorList>
            <person name="Petersen C."/>
        </authorList>
    </citation>
    <scope>NUCLEOTIDE SEQUENCE</scope>
    <source>
        <strain evidence="3">IBT 30761</strain>
    </source>
</reference>
<dbReference type="Proteomes" id="UP001149074">
    <property type="component" value="Unassembled WGS sequence"/>
</dbReference>
<feature type="transmembrane region" description="Helical" evidence="2">
    <location>
        <begin position="549"/>
        <end position="571"/>
    </location>
</feature>
<comment type="caution">
    <text evidence="3">The sequence shown here is derived from an EMBL/GenBank/DDBJ whole genome shotgun (WGS) entry which is preliminary data.</text>
</comment>
<dbReference type="AlphaFoldDB" id="A0A9W9KE80"/>
<keyword evidence="4" id="KW-1185">Reference proteome</keyword>
<gene>
    <name evidence="3" type="ORF">N7532_003007</name>
</gene>
<keyword evidence="2" id="KW-0472">Membrane</keyword>
<sequence>MALSIEFLRQYSNRHHGVIHLKSYEDLANVTSGVYTYVPTAFAILAVALWNICALDVLRLEPFFQLAKPEGASGSVLFTNYCFFYGILTPIMAVRNRHWVVASVASMALVLRVMLPSILSGLVNLDEPTIVATRHLNTWPKKDSTAVIALHGAGCQTFSVVGVLVDIDATSKDLTANATTFGCLSTYLRATADITLPKNSSIADATNLSADTTTLTATDFSISAFQNLLYGRYHANDLALWNNGKSFDYPAITNSNDTSRPTDSSLMSIGQYQDGISRLWNQHFLVSMGKFFNTTTTPTTVEAKRSTDTIIYSVTSHSALVAEALLLSAFLLLLLMAFFYPLRPNFLLSDPGSIVAQCALVTDMFSSLDLLTNSDIDFYRATPRQLRHFSRSLWCRLVEGPNGKSIEISRCETQVAASGSRASRAPRRIRHNARPHFLTPPWFLIECFLMAGVLGAFGVSFQFIRLDKFDTSYSAGTTILALFLIYGPTVIASMISSLFVSVHRHIGTMEPWVRLREGMALAGSTLTVNYGSHTPLTIWRQFRENRPPLLIMLSAVCLLDFSLTIVSSGMFEPSVDRWTDHTTSLSAPYNASHFDSPTIRASLSGFNLIVDGLFTGNSLLSWTTTNFSFFPLEINDSDAEYTDWTMYSAQTRGIGVELLCSETFLNHSLFDELSDPSYWTYMPAVNTSGMPCTAEVHRPSNDMNSSSTSLEFSTSVNSSLACQTSFVVARYGDFNDTSNAHNSGGSPTVFHCSPKVFIDDFEVHFDPDGMIQDYQSVSGGSVAGGQMFHNVSKSLAAFNQAFVHDSGADDSWPAFLTSQVYDILGSHPKSPDHSRSHFNHHHLDRKHRHKGFSGTEAQGQAHLRDVHLTPTGTPHKDIHIPGTVMSAVWEITPSNTTIVIIIILLSLDLSVLMAVFWLRHGHYTGPPFPPLYRLSRALGSWTEQQRKEHLECLGHRYKFGEWGGADGRIALDYDEKLTGDEDYEMGGYELPRVVRTEEAGAGSPPSMDSNTHEHNHRT</sequence>
<feature type="transmembrane region" description="Helical" evidence="2">
    <location>
        <begin position="437"/>
        <end position="459"/>
    </location>
</feature>
<feature type="region of interest" description="Disordered" evidence="1">
    <location>
        <begin position="996"/>
        <end position="1018"/>
    </location>
</feature>
<reference evidence="3" key="2">
    <citation type="journal article" date="2023" name="IMA Fungus">
        <title>Comparative genomic study of the Penicillium genus elucidates a diverse pangenome and 15 lateral gene transfer events.</title>
        <authorList>
            <person name="Petersen C."/>
            <person name="Sorensen T."/>
            <person name="Nielsen M.R."/>
            <person name="Sondergaard T.E."/>
            <person name="Sorensen J.L."/>
            <person name="Fitzpatrick D.A."/>
            <person name="Frisvad J.C."/>
            <person name="Nielsen K.L."/>
        </authorList>
    </citation>
    <scope>NUCLEOTIDE SEQUENCE</scope>
    <source>
        <strain evidence="3">IBT 30761</strain>
    </source>
</reference>
<evidence type="ECO:0000313" key="3">
    <source>
        <dbReference type="EMBL" id="KAJ5102478.1"/>
    </source>
</evidence>
<dbReference type="OrthoDB" id="3248909at2759"/>
<dbReference type="PANTHER" id="PTHR37544:SF3">
    <property type="entry name" value="SPRAY"/>
    <property type="match status" value="1"/>
</dbReference>
<dbReference type="Pfam" id="PF11915">
    <property type="entry name" value="DUF3433"/>
    <property type="match status" value="2"/>
</dbReference>